<evidence type="ECO:0000259" key="4">
    <source>
        <dbReference type="Pfam" id="PF02974"/>
    </source>
</evidence>
<dbReference type="Proteomes" id="UP001205906">
    <property type="component" value="Unassembled WGS sequence"/>
</dbReference>
<feature type="signal peptide" evidence="3">
    <location>
        <begin position="1"/>
        <end position="21"/>
    </location>
</feature>
<dbReference type="EMBL" id="JAMXQS010000005">
    <property type="protein sequence ID" value="MCO6050302.1"/>
    <property type="molecule type" value="Genomic_DNA"/>
</dbReference>
<evidence type="ECO:0000313" key="5">
    <source>
        <dbReference type="EMBL" id="MCO6050302.1"/>
    </source>
</evidence>
<evidence type="ECO:0000256" key="3">
    <source>
        <dbReference type="SAM" id="SignalP"/>
    </source>
</evidence>
<reference evidence="5 6" key="1">
    <citation type="submission" date="2022-06" db="EMBL/GenBank/DDBJ databases">
        <title>Mesorhizobium sp. strain RP14 Genome sequencing and assembly.</title>
        <authorList>
            <person name="Kim I."/>
        </authorList>
    </citation>
    <scope>NUCLEOTIDE SEQUENCE [LARGE SCALE GENOMIC DNA]</scope>
    <source>
        <strain evidence="6">RP14(2022)</strain>
    </source>
</reference>
<proteinExistence type="predicted"/>
<feature type="compositionally biased region" description="Basic and acidic residues" evidence="2">
    <location>
        <begin position="211"/>
        <end position="227"/>
    </location>
</feature>
<dbReference type="InterPro" id="IPR016085">
    <property type="entry name" value="Protease_inh_B-barrel_dom"/>
</dbReference>
<evidence type="ECO:0000256" key="1">
    <source>
        <dbReference type="ARBA" id="ARBA00022729"/>
    </source>
</evidence>
<sequence length="227" mass="24353">MKRLIMGAAILMSMSGSRAWAEPVPSYIQDSVGAWLIATDDGKPGCNVSLSADRVGDHFKIAPSSDCASRLPTVSRATSWNYDSGVRLFAADGSLLLEFAEDETTIMKTSFETPPVHFMVPAKSGVDHAPFAPALVGSWVLQRPGGPTLCPLVLNKDAQSDDTELTVKTGSPCDGAVARLKLDSARVEDFTLMLYGKPETSLSFEPSGSDRFTKTETGKPLEMVRAH</sequence>
<feature type="region of interest" description="Disordered" evidence="2">
    <location>
        <begin position="202"/>
        <end position="227"/>
    </location>
</feature>
<comment type="caution">
    <text evidence="5">The sequence shown here is derived from an EMBL/GenBank/DDBJ whole genome shotgun (WGS) entry which is preliminary data.</text>
</comment>
<protein>
    <submittedName>
        <fullName evidence="5">Protease inhibitor Inh/omp19 family protein</fullName>
    </submittedName>
</protein>
<feature type="domain" description="Alkaline proteinase inhibitor/ Outer membrane lipoprotein Omp19" evidence="4">
    <location>
        <begin position="32"/>
        <end position="104"/>
    </location>
</feature>
<dbReference type="InterPro" id="IPR021140">
    <property type="entry name" value="Inh/Omp19"/>
</dbReference>
<name>A0ABT1C6C6_9HYPH</name>
<dbReference type="Pfam" id="PF02974">
    <property type="entry name" value="Inh"/>
    <property type="match status" value="1"/>
</dbReference>
<organism evidence="5 6">
    <name type="scientific">Mesorhizobium liriopis</name>
    <dbReference type="NCBI Taxonomy" id="2953882"/>
    <lineage>
        <taxon>Bacteria</taxon>
        <taxon>Pseudomonadati</taxon>
        <taxon>Pseudomonadota</taxon>
        <taxon>Alphaproteobacteria</taxon>
        <taxon>Hyphomicrobiales</taxon>
        <taxon>Phyllobacteriaceae</taxon>
        <taxon>Mesorhizobium</taxon>
    </lineage>
</organism>
<keyword evidence="1 3" id="KW-0732">Signal</keyword>
<dbReference type="Gene3D" id="2.40.128.10">
    <property type="match status" value="2"/>
</dbReference>
<dbReference type="GO" id="GO:0030414">
    <property type="term" value="F:peptidase inhibitor activity"/>
    <property type="evidence" value="ECO:0007669"/>
    <property type="project" value="UniProtKB-KW"/>
</dbReference>
<dbReference type="SUPFAM" id="SSF50882">
    <property type="entry name" value="beta-Barrel protease inhibitors"/>
    <property type="match status" value="2"/>
</dbReference>
<accession>A0ABT1C6C6</accession>
<keyword evidence="6" id="KW-1185">Reference proteome</keyword>
<feature type="chain" id="PRO_5045523892" evidence="3">
    <location>
        <begin position="22"/>
        <end position="227"/>
    </location>
</feature>
<dbReference type="RefSeq" id="WP_252818838.1">
    <property type="nucleotide sequence ID" value="NZ_JAMXQS010000005.1"/>
</dbReference>
<evidence type="ECO:0000256" key="2">
    <source>
        <dbReference type="SAM" id="MobiDB-lite"/>
    </source>
</evidence>
<gene>
    <name evidence="5" type="ORF">NGM99_10955</name>
</gene>
<evidence type="ECO:0000313" key="6">
    <source>
        <dbReference type="Proteomes" id="UP001205906"/>
    </source>
</evidence>
<keyword evidence="5" id="KW-0646">Protease inhibitor</keyword>